<accession>A0A3P8FWM1</accession>
<dbReference type="WBParaSite" id="HPBE_0002675701-mRNA-1">
    <property type="protein sequence ID" value="HPBE_0002675701-mRNA-1"/>
    <property type="gene ID" value="HPBE_0002675701"/>
</dbReference>
<proteinExistence type="predicted"/>
<feature type="region of interest" description="Disordered" evidence="1">
    <location>
        <begin position="58"/>
        <end position="135"/>
    </location>
</feature>
<accession>A0A183GVN7</accession>
<dbReference type="Proteomes" id="UP000050761">
    <property type="component" value="Unassembled WGS sequence"/>
</dbReference>
<feature type="compositionally biased region" description="Basic and acidic residues" evidence="1">
    <location>
        <begin position="97"/>
        <end position="107"/>
    </location>
</feature>
<evidence type="ECO:0000313" key="2">
    <source>
        <dbReference type="EMBL" id="VDP59255.1"/>
    </source>
</evidence>
<organism evidence="3 4">
    <name type="scientific">Heligmosomoides polygyrus</name>
    <name type="common">Parasitic roundworm</name>
    <dbReference type="NCBI Taxonomy" id="6339"/>
    <lineage>
        <taxon>Eukaryota</taxon>
        <taxon>Metazoa</taxon>
        <taxon>Ecdysozoa</taxon>
        <taxon>Nematoda</taxon>
        <taxon>Chromadorea</taxon>
        <taxon>Rhabditida</taxon>
        <taxon>Rhabditina</taxon>
        <taxon>Rhabditomorpha</taxon>
        <taxon>Strongyloidea</taxon>
        <taxon>Heligmosomidae</taxon>
        <taxon>Heligmosomoides</taxon>
    </lineage>
</organism>
<gene>
    <name evidence="2" type="ORF">HPBE_LOCUS26756</name>
</gene>
<keyword evidence="3" id="KW-1185">Reference proteome</keyword>
<protein>
    <submittedName>
        <fullName evidence="4">C2H2-type domain-containing protein</fullName>
    </submittedName>
</protein>
<dbReference type="EMBL" id="UZAH01040796">
    <property type="protein sequence ID" value="VDP59255.1"/>
    <property type="molecule type" value="Genomic_DNA"/>
</dbReference>
<reference evidence="4" key="2">
    <citation type="submission" date="2019-09" db="UniProtKB">
        <authorList>
            <consortium name="WormBaseParasite"/>
        </authorList>
    </citation>
    <scope>IDENTIFICATION</scope>
</reference>
<reference evidence="2 3" key="1">
    <citation type="submission" date="2018-11" db="EMBL/GenBank/DDBJ databases">
        <authorList>
            <consortium name="Pathogen Informatics"/>
        </authorList>
    </citation>
    <scope>NUCLEOTIDE SEQUENCE [LARGE SCALE GENOMIC DNA]</scope>
</reference>
<evidence type="ECO:0000313" key="3">
    <source>
        <dbReference type="Proteomes" id="UP000050761"/>
    </source>
</evidence>
<evidence type="ECO:0000313" key="4">
    <source>
        <dbReference type="WBParaSite" id="HPBE_0002675701-mRNA-1"/>
    </source>
</evidence>
<sequence>MSPTSLMRCLDSEEVSSMSRKAFRIQTTCQRCCAKQVDLRRHVTDVVHQVPGFRRGVTNVAKGLPDSDDVSQMSRQGAGFTRRVDDVKQSTSGLRRHVTDVAHEVPGFRRGVTSVAKGLPDSDDVSPMPRKARSG</sequence>
<evidence type="ECO:0000256" key="1">
    <source>
        <dbReference type="SAM" id="MobiDB-lite"/>
    </source>
</evidence>
<name>A0A183GVN7_HELPZ</name>
<dbReference type="AlphaFoldDB" id="A0A183GVN7"/>